<evidence type="ECO:0000313" key="3">
    <source>
        <dbReference type="Proteomes" id="UP000681162"/>
    </source>
</evidence>
<dbReference type="EMBL" id="BORR01000002">
    <property type="protein sequence ID" value="GIO35852.1"/>
    <property type="molecule type" value="Genomic_DNA"/>
</dbReference>
<dbReference type="Proteomes" id="UP000681162">
    <property type="component" value="Unassembled WGS sequence"/>
</dbReference>
<proteinExistence type="predicted"/>
<feature type="compositionally biased region" description="Polar residues" evidence="1">
    <location>
        <begin position="465"/>
        <end position="475"/>
    </location>
</feature>
<evidence type="ECO:0000256" key="1">
    <source>
        <dbReference type="SAM" id="MobiDB-lite"/>
    </source>
</evidence>
<feature type="region of interest" description="Disordered" evidence="1">
    <location>
        <begin position="212"/>
        <end position="278"/>
    </location>
</feature>
<gene>
    <name evidence="2" type="ORF">J41TS12_07130</name>
</gene>
<evidence type="ECO:0000313" key="2">
    <source>
        <dbReference type="EMBL" id="GIO35852.1"/>
    </source>
</evidence>
<feature type="region of interest" description="Disordered" evidence="1">
    <location>
        <begin position="450"/>
        <end position="475"/>
    </location>
</feature>
<dbReference type="RefSeq" id="WP_212938240.1">
    <property type="nucleotide sequence ID" value="NZ_BORR01000002.1"/>
</dbReference>
<keyword evidence="3" id="KW-1185">Reference proteome</keyword>
<reference evidence="2 3" key="1">
    <citation type="submission" date="2021-03" db="EMBL/GenBank/DDBJ databases">
        <title>Antimicrobial resistance genes in bacteria isolated from Japanese honey, and their potential for conferring macrolide and lincosamide resistance in the American foulbrood pathogen Paenibacillus larvae.</title>
        <authorList>
            <person name="Okamoto M."/>
            <person name="Kumagai M."/>
            <person name="Kanamori H."/>
            <person name="Takamatsu D."/>
        </authorList>
    </citation>
    <scope>NUCLEOTIDE SEQUENCE [LARGE SCALE GENOMIC DNA]</scope>
    <source>
        <strain evidence="2 3">J41TS12</strain>
    </source>
</reference>
<feature type="compositionally biased region" description="Low complexity" evidence="1">
    <location>
        <begin position="217"/>
        <end position="235"/>
    </location>
</feature>
<dbReference type="AlphaFoldDB" id="A0A919XMQ5"/>
<accession>A0A919XMQ5</accession>
<comment type="caution">
    <text evidence="2">The sequence shown here is derived from an EMBL/GenBank/DDBJ whole genome shotgun (WGS) entry which is preliminary data.</text>
</comment>
<protein>
    <submittedName>
        <fullName evidence="2">Uncharacterized protein</fullName>
    </submittedName>
</protein>
<organism evidence="2 3">
    <name type="scientific">Paenibacillus antibioticophila</name>
    <dbReference type="NCBI Taxonomy" id="1274374"/>
    <lineage>
        <taxon>Bacteria</taxon>
        <taxon>Bacillati</taxon>
        <taxon>Bacillota</taxon>
        <taxon>Bacilli</taxon>
        <taxon>Bacillales</taxon>
        <taxon>Paenibacillaceae</taxon>
        <taxon>Paenibacillus</taxon>
    </lineage>
</organism>
<feature type="compositionally biased region" description="Polar residues" evidence="1">
    <location>
        <begin position="263"/>
        <end position="276"/>
    </location>
</feature>
<name>A0A919XMQ5_9BACL</name>
<sequence length="520" mass="55438">MASNEEKQLKIEVDVSAIELAEEAMGRLDKLLEQTQRRAAALGRISAAPFILLERRATTALDRIERSLMRLNRTRVYPTVTLIDQVTAGVEQIHASMLSLTANPWRLAVEGVKWDEVVGDTETTFKDMGASAGEQFFESFLSAFDEGKLADKISKGLEGIQVAAKDDGDKEGFNLGKELISVGRDILVGAVSNLISDAVGSWAKKKFGKLFGGGSGSSSNSSNSKKTDSKTNSNSKKTDSKKNSNSKKTDSKKNSSPKKNAEKSPTGSSRKGTSISERFEKATTGAKKWITEKTDFSKPIKNVKKWAGESKVLKPFTEKGGVKKFFSKGGGLSEIWDSLKKPKNNSFLAMGGMGGLGGSAKLLKTAGKFAGPVGRIMDGVTIMTAKPGEERYKAVGGVAGAALLGGVGTALGTPLLGAALSVVGGYAGEKVGGWIYNLKNKKKESLATKAPESVLEDQSKAPFASVTTRSSNRNSPVQITLSPGTVNLTVQKEEINYDQIANVSARKIANEIRLAMQNVQ</sequence>
<feature type="compositionally biased region" description="Basic and acidic residues" evidence="1">
    <location>
        <begin position="236"/>
        <end position="253"/>
    </location>
</feature>